<evidence type="ECO:0000259" key="2">
    <source>
        <dbReference type="Pfam" id="PF00248"/>
    </source>
</evidence>
<dbReference type="GO" id="GO:0016491">
    <property type="term" value="F:oxidoreductase activity"/>
    <property type="evidence" value="ECO:0007669"/>
    <property type="project" value="UniProtKB-KW"/>
</dbReference>
<dbReference type="GO" id="GO:0005829">
    <property type="term" value="C:cytosol"/>
    <property type="evidence" value="ECO:0007669"/>
    <property type="project" value="UniProtKB-ARBA"/>
</dbReference>
<dbReference type="PANTHER" id="PTHR43364">
    <property type="entry name" value="NADH-SPECIFIC METHYLGLYOXAL REDUCTASE-RELATED"/>
    <property type="match status" value="1"/>
</dbReference>
<proteinExistence type="predicted"/>
<accession>A0A0J6UTM5</accession>
<evidence type="ECO:0000313" key="4">
    <source>
        <dbReference type="Proteomes" id="UP000035929"/>
    </source>
</evidence>
<name>A0A0J6UTM5_9HYPH</name>
<dbReference type="PANTHER" id="PTHR43364:SF6">
    <property type="entry name" value="OXIDOREDUCTASE-RELATED"/>
    <property type="match status" value="1"/>
</dbReference>
<dbReference type="Proteomes" id="UP000035929">
    <property type="component" value="Unassembled WGS sequence"/>
</dbReference>
<dbReference type="SUPFAM" id="SSF51430">
    <property type="entry name" value="NAD(P)-linked oxidoreductase"/>
    <property type="match status" value="1"/>
</dbReference>
<feature type="domain" description="NADP-dependent oxidoreductase" evidence="2">
    <location>
        <begin position="17"/>
        <end position="317"/>
    </location>
</feature>
<comment type="caution">
    <text evidence="3">The sequence shown here is derived from an EMBL/GenBank/DDBJ whole genome shotgun (WGS) entry which is preliminary data.</text>
</comment>
<keyword evidence="1" id="KW-0560">Oxidoreductase</keyword>
<gene>
    <name evidence="3" type="ORF">VP06_24545</name>
</gene>
<dbReference type="Gene3D" id="3.20.20.100">
    <property type="entry name" value="NADP-dependent oxidoreductase domain"/>
    <property type="match status" value="1"/>
</dbReference>
<reference evidence="3 4" key="1">
    <citation type="submission" date="2015-03" db="EMBL/GenBank/DDBJ databases">
        <title>Genome sequencing of Methylobacterium aquaticum DSM16371 type strain.</title>
        <authorList>
            <person name="Chaudhry V."/>
            <person name="Patil P.B."/>
        </authorList>
    </citation>
    <scope>NUCLEOTIDE SEQUENCE [LARGE SCALE GENOMIC DNA]</scope>
    <source>
        <strain evidence="3 4">DSM 16371</strain>
    </source>
</reference>
<dbReference type="EMBL" id="LABX01000203">
    <property type="protein sequence ID" value="KMO29511.1"/>
    <property type="molecule type" value="Genomic_DNA"/>
</dbReference>
<protein>
    <submittedName>
        <fullName evidence="3">Alcohol dehydrogenase</fullName>
    </submittedName>
</protein>
<evidence type="ECO:0000313" key="3">
    <source>
        <dbReference type="EMBL" id="KMO29511.1"/>
    </source>
</evidence>
<dbReference type="InterPro" id="IPR050523">
    <property type="entry name" value="AKR_Detox_Biosynth"/>
</dbReference>
<dbReference type="InterPro" id="IPR036812">
    <property type="entry name" value="NAD(P)_OxRdtase_dom_sf"/>
</dbReference>
<dbReference type="AlphaFoldDB" id="A0A0J6UTM5"/>
<evidence type="ECO:0000256" key="1">
    <source>
        <dbReference type="ARBA" id="ARBA00023002"/>
    </source>
</evidence>
<dbReference type="CDD" id="cd19081">
    <property type="entry name" value="AKR_AKR9C1"/>
    <property type="match status" value="1"/>
</dbReference>
<dbReference type="OrthoDB" id="9803483at2"/>
<dbReference type="FunFam" id="3.20.20.100:FF:000004">
    <property type="entry name" value="Oxidoreductase, aldo/keto reductase"/>
    <property type="match status" value="1"/>
</dbReference>
<dbReference type="PATRIC" id="fig|270351.6.peg.2927"/>
<dbReference type="InterPro" id="IPR023210">
    <property type="entry name" value="NADP_OxRdtase_dom"/>
</dbReference>
<dbReference type="Pfam" id="PF00248">
    <property type="entry name" value="Aldo_ket_red"/>
    <property type="match status" value="1"/>
</dbReference>
<organism evidence="3 4">
    <name type="scientific">Methylobacterium aquaticum</name>
    <dbReference type="NCBI Taxonomy" id="270351"/>
    <lineage>
        <taxon>Bacteria</taxon>
        <taxon>Pseudomonadati</taxon>
        <taxon>Pseudomonadota</taxon>
        <taxon>Alphaproteobacteria</taxon>
        <taxon>Hyphomicrobiales</taxon>
        <taxon>Methylobacteriaceae</taxon>
        <taxon>Methylobacterium</taxon>
    </lineage>
</organism>
<dbReference type="RefSeq" id="WP_048466417.1">
    <property type="nucleotide sequence ID" value="NZ_LABX01000203.1"/>
</dbReference>
<sequence>MDLRPLGRSGLSVPPFCFGGNVFGWTADEATSFALLDRLTETGFTFIDTADVYSRWAPGHQGGESEAVIGRWLKARGSRDRMVIATKVGMEMGQGPSGDSRKGLTAPYIERAVEESLRRLQTDRIDLYQSHTDDAGTPLEETLSAYDRLIRAGKVRAIGASNYTAARLREALAVSAREGLPRYESLQPEYSLAERGGYEAELEPLCREEGIGVISYFSLAAGFLTGKYRQEGAAAGRAREARVSRYLNPNGLAFLDLLDEVARDHGATPAQVAIAWLVARPGLTAPIASATSVAQLDEILGGVRLTLDPAAVARLDTASGSSLKG</sequence>